<dbReference type="RefSeq" id="XP_031018649.1">
    <property type="nucleotide sequence ID" value="XM_031157320.1"/>
</dbReference>
<reference evidence="1 2" key="1">
    <citation type="submission" date="2018-06" db="EMBL/GenBank/DDBJ databases">
        <title>Fusarium incarnatum-equiseti species complex species 28.</title>
        <authorList>
            <person name="Gardiner D.M."/>
        </authorList>
    </citation>
    <scope>NUCLEOTIDE SEQUENCE [LARGE SCALE GENOMIC DNA]</scope>
    <source>
        <strain evidence="1 2">FIESC_28</strain>
    </source>
</reference>
<sequence length="118" mass="12713">MQLVCIPSTALSRAARALRNRLLSSKSLLPARAAAASFRNSIPRSSAFHSPSHGKLKHQVQPAALGTVAVLGNGLPLGKNSHAIARESQGRSRAGKQISSFYQQWEHGSFMIRKSKVL</sequence>
<dbReference type="EMBL" id="QKXC01000064">
    <property type="protein sequence ID" value="RBR24058.1"/>
    <property type="molecule type" value="Genomic_DNA"/>
</dbReference>
<dbReference type="Proteomes" id="UP000253153">
    <property type="component" value="Unassembled WGS sequence"/>
</dbReference>
<dbReference type="AlphaFoldDB" id="A0A366S5A4"/>
<comment type="caution">
    <text evidence="1">The sequence shown here is derived from an EMBL/GenBank/DDBJ whole genome shotgun (WGS) entry which is preliminary data.</text>
</comment>
<protein>
    <submittedName>
        <fullName evidence="1">Uncharacterized protein</fullName>
    </submittedName>
</protein>
<evidence type="ECO:0000313" key="1">
    <source>
        <dbReference type="EMBL" id="RBR24058.1"/>
    </source>
</evidence>
<gene>
    <name evidence="1" type="ORF">FIESC28_03171</name>
</gene>
<accession>A0A366S5A4</accession>
<evidence type="ECO:0000313" key="2">
    <source>
        <dbReference type="Proteomes" id="UP000253153"/>
    </source>
</evidence>
<dbReference type="OrthoDB" id="5083194at2759"/>
<organism evidence="1 2">
    <name type="scientific">Fusarium coffeatum</name>
    <dbReference type="NCBI Taxonomy" id="231269"/>
    <lineage>
        <taxon>Eukaryota</taxon>
        <taxon>Fungi</taxon>
        <taxon>Dikarya</taxon>
        <taxon>Ascomycota</taxon>
        <taxon>Pezizomycotina</taxon>
        <taxon>Sordariomycetes</taxon>
        <taxon>Hypocreomycetidae</taxon>
        <taxon>Hypocreales</taxon>
        <taxon>Nectriaceae</taxon>
        <taxon>Fusarium</taxon>
        <taxon>Fusarium incarnatum-equiseti species complex</taxon>
    </lineage>
</organism>
<dbReference type="GeneID" id="41992616"/>
<keyword evidence="2" id="KW-1185">Reference proteome</keyword>
<name>A0A366S5A4_9HYPO</name>
<proteinExistence type="predicted"/>